<name>A0A4R0GQB8_9ACTN</name>
<proteinExistence type="inferred from homology"/>
<dbReference type="InterPro" id="IPR028081">
    <property type="entry name" value="Leu-bd"/>
</dbReference>
<dbReference type="EMBL" id="SJJR01000002">
    <property type="protein sequence ID" value="TCB99776.1"/>
    <property type="molecule type" value="Genomic_DNA"/>
</dbReference>
<dbReference type="InterPro" id="IPR051010">
    <property type="entry name" value="BCAA_transport"/>
</dbReference>
<comment type="similarity">
    <text evidence="1">Belongs to the leucine-binding protein family.</text>
</comment>
<comment type="caution">
    <text evidence="4">The sequence shown here is derived from an EMBL/GenBank/DDBJ whole genome shotgun (WGS) entry which is preliminary data.</text>
</comment>
<keyword evidence="2" id="KW-0732">Signal</keyword>
<protein>
    <submittedName>
        <fullName evidence="4">ABC transporter substrate-binding protein</fullName>
    </submittedName>
</protein>
<evidence type="ECO:0000313" key="5">
    <source>
        <dbReference type="Proteomes" id="UP000292274"/>
    </source>
</evidence>
<dbReference type="SUPFAM" id="SSF53822">
    <property type="entry name" value="Periplasmic binding protein-like I"/>
    <property type="match status" value="1"/>
</dbReference>
<evidence type="ECO:0000313" key="4">
    <source>
        <dbReference type="EMBL" id="TCB99776.1"/>
    </source>
</evidence>
<dbReference type="InterPro" id="IPR028082">
    <property type="entry name" value="Peripla_BP_I"/>
</dbReference>
<evidence type="ECO:0000259" key="3">
    <source>
        <dbReference type="Pfam" id="PF13458"/>
    </source>
</evidence>
<dbReference type="PANTHER" id="PTHR30483">
    <property type="entry name" value="LEUCINE-SPECIFIC-BINDING PROTEIN"/>
    <property type="match status" value="1"/>
</dbReference>
<organism evidence="4 5">
    <name type="scientific">Micromonospora zingiberis</name>
    <dbReference type="NCBI Taxonomy" id="2053011"/>
    <lineage>
        <taxon>Bacteria</taxon>
        <taxon>Bacillati</taxon>
        <taxon>Actinomycetota</taxon>
        <taxon>Actinomycetes</taxon>
        <taxon>Micromonosporales</taxon>
        <taxon>Micromonosporaceae</taxon>
        <taxon>Micromonospora</taxon>
    </lineage>
</organism>
<keyword evidence="5" id="KW-1185">Reference proteome</keyword>
<dbReference type="Gene3D" id="3.40.50.2300">
    <property type="match status" value="2"/>
</dbReference>
<dbReference type="PANTHER" id="PTHR30483:SF38">
    <property type="entry name" value="BLR7848 PROTEIN"/>
    <property type="match status" value="1"/>
</dbReference>
<accession>A0A4R0GQB8</accession>
<dbReference type="Proteomes" id="UP000292274">
    <property type="component" value="Unassembled WGS sequence"/>
</dbReference>
<feature type="domain" description="Leucine-binding protein" evidence="3">
    <location>
        <begin position="49"/>
        <end position="399"/>
    </location>
</feature>
<dbReference type="AlphaFoldDB" id="A0A4R0GQB8"/>
<sequence>MATPATGPCVLTRRGVLAAAAGTLLLSACGREGDREQAVVRPTPGHELVIGVTLELSGPGAALGVAQERALAISAEAANVKGVAVGNLRRTVRLEVLDNRSDPRLAAQQATELGERDDVHALIGGALAETSMSIIGAAQQLRLPFVSLAFGDAITVPLAQRAFIYKVTPDAGDVARRLTQLLDSQRVRRIVLLAEGGLHGDSGVRAMSNAVRAADAEIVRTVRLPRAADGVTRAAEQAVAARTDGVVVWGTAPTSGAAARALREAGFDGTLLFDAGAVAEETLEGRNALAVEGAYAVHPTSLGGSTMANGSAAGRAYRDLVSQYIHRHGAYNGFAPYASDALLLITTAARLADSVDRGRLRAYLQNQVTDGMSGLYSFTPIRHSGMERHSLGVYRVDGGAWNRHS</sequence>
<dbReference type="RefSeq" id="WP_131301025.1">
    <property type="nucleotide sequence ID" value="NZ_SJJR01000002.1"/>
</dbReference>
<reference evidence="4 5" key="1">
    <citation type="submission" date="2019-02" db="EMBL/GenBank/DDBJ databases">
        <title>Jishengella sp. nov., isolated from a root of Zingiber montanum.</title>
        <authorList>
            <person name="Kuncharoen N."/>
            <person name="Kudo T."/>
            <person name="Masahiro Y."/>
            <person name="Ohkuma M."/>
            <person name="Tanasupawat S."/>
        </authorList>
    </citation>
    <scope>NUCLEOTIDE SEQUENCE [LARGE SCALE GENOMIC DNA]</scope>
    <source>
        <strain evidence="4 5">PLAI 1-1</strain>
    </source>
</reference>
<evidence type="ECO:0000256" key="2">
    <source>
        <dbReference type="ARBA" id="ARBA00022729"/>
    </source>
</evidence>
<evidence type="ECO:0000256" key="1">
    <source>
        <dbReference type="ARBA" id="ARBA00010062"/>
    </source>
</evidence>
<dbReference type="Pfam" id="PF13458">
    <property type="entry name" value="Peripla_BP_6"/>
    <property type="match status" value="1"/>
</dbReference>
<dbReference type="OrthoDB" id="3364060at2"/>
<gene>
    <name evidence="4" type="ORF">E0H26_04310</name>
</gene>